<evidence type="ECO:0000313" key="1">
    <source>
        <dbReference type="EMBL" id="KAH7968380.1"/>
    </source>
</evidence>
<dbReference type="EMBL" id="JABSTV010001248">
    <property type="protein sequence ID" value="KAH7968380.1"/>
    <property type="molecule type" value="Genomic_DNA"/>
</dbReference>
<evidence type="ECO:0008006" key="3">
    <source>
        <dbReference type="Google" id="ProtNLM"/>
    </source>
</evidence>
<organism evidence="1 2">
    <name type="scientific">Rhipicephalus sanguineus</name>
    <name type="common">Brown dog tick</name>
    <name type="synonym">Ixodes sanguineus</name>
    <dbReference type="NCBI Taxonomy" id="34632"/>
    <lineage>
        <taxon>Eukaryota</taxon>
        <taxon>Metazoa</taxon>
        <taxon>Ecdysozoa</taxon>
        <taxon>Arthropoda</taxon>
        <taxon>Chelicerata</taxon>
        <taxon>Arachnida</taxon>
        <taxon>Acari</taxon>
        <taxon>Parasitiformes</taxon>
        <taxon>Ixodida</taxon>
        <taxon>Ixodoidea</taxon>
        <taxon>Ixodidae</taxon>
        <taxon>Rhipicephalinae</taxon>
        <taxon>Rhipicephalus</taxon>
        <taxon>Rhipicephalus</taxon>
    </lineage>
</organism>
<gene>
    <name evidence="1" type="ORF">HPB52_007992</name>
</gene>
<keyword evidence="2" id="KW-1185">Reference proteome</keyword>
<reference evidence="1" key="2">
    <citation type="submission" date="2021-09" db="EMBL/GenBank/DDBJ databases">
        <authorList>
            <person name="Jia N."/>
            <person name="Wang J."/>
            <person name="Shi W."/>
            <person name="Du L."/>
            <person name="Sun Y."/>
            <person name="Zhan W."/>
            <person name="Jiang J."/>
            <person name="Wang Q."/>
            <person name="Zhang B."/>
            <person name="Ji P."/>
            <person name="Sakyi L.B."/>
            <person name="Cui X."/>
            <person name="Yuan T."/>
            <person name="Jiang B."/>
            <person name="Yang W."/>
            <person name="Lam T.T.-Y."/>
            <person name="Chang Q."/>
            <person name="Ding S."/>
            <person name="Wang X."/>
            <person name="Zhu J."/>
            <person name="Ruan X."/>
            <person name="Zhao L."/>
            <person name="Wei J."/>
            <person name="Que T."/>
            <person name="Du C."/>
            <person name="Cheng J."/>
            <person name="Dai P."/>
            <person name="Han X."/>
            <person name="Huang E."/>
            <person name="Gao Y."/>
            <person name="Liu J."/>
            <person name="Shao H."/>
            <person name="Ye R."/>
            <person name="Li L."/>
            <person name="Wei W."/>
            <person name="Wang X."/>
            <person name="Wang C."/>
            <person name="Huo Q."/>
            <person name="Li W."/>
            <person name="Guo W."/>
            <person name="Chen H."/>
            <person name="Chen S."/>
            <person name="Zhou L."/>
            <person name="Zhou L."/>
            <person name="Ni X."/>
            <person name="Tian J."/>
            <person name="Zhou Y."/>
            <person name="Sheng Y."/>
            <person name="Liu T."/>
            <person name="Pan Y."/>
            <person name="Xia L."/>
            <person name="Li J."/>
            <person name="Zhao F."/>
            <person name="Cao W."/>
        </authorList>
    </citation>
    <scope>NUCLEOTIDE SEQUENCE</scope>
    <source>
        <strain evidence="1">Rsan-2018</strain>
        <tissue evidence="1">Larvae</tissue>
    </source>
</reference>
<reference evidence="1" key="1">
    <citation type="journal article" date="2020" name="Cell">
        <title>Large-Scale Comparative Analyses of Tick Genomes Elucidate Their Genetic Diversity and Vector Capacities.</title>
        <authorList>
            <consortium name="Tick Genome and Microbiome Consortium (TIGMIC)"/>
            <person name="Jia N."/>
            <person name="Wang J."/>
            <person name="Shi W."/>
            <person name="Du L."/>
            <person name="Sun Y."/>
            <person name="Zhan W."/>
            <person name="Jiang J.F."/>
            <person name="Wang Q."/>
            <person name="Zhang B."/>
            <person name="Ji P."/>
            <person name="Bell-Sakyi L."/>
            <person name="Cui X.M."/>
            <person name="Yuan T.T."/>
            <person name="Jiang B.G."/>
            <person name="Yang W.F."/>
            <person name="Lam T.T."/>
            <person name="Chang Q.C."/>
            <person name="Ding S.J."/>
            <person name="Wang X.J."/>
            <person name="Zhu J.G."/>
            <person name="Ruan X.D."/>
            <person name="Zhao L."/>
            <person name="Wei J.T."/>
            <person name="Ye R.Z."/>
            <person name="Que T.C."/>
            <person name="Du C.H."/>
            <person name="Zhou Y.H."/>
            <person name="Cheng J.X."/>
            <person name="Dai P.F."/>
            <person name="Guo W.B."/>
            <person name="Han X.H."/>
            <person name="Huang E.J."/>
            <person name="Li L.F."/>
            <person name="Wei W."/>
            <person name="Gao Y.C."/>
            <person name="Liu J.Z."/>
            <person name="Shao H.Z."/>
            <person name="Wang X."/>
            <person name="Wang C.C."/>
            <person name="Yang T.C."/>
            <person name="Huo Q.B."/>
            <person name="Li W."/>
            <person name="Chen H.Y."/>
            <person name="Chen S.E."/>
            <person name="Zhou L.G."/>
            <person name="Ni X.B."/>
            <person name="Tian J.H."/>
            <person name="Sheng Y."/>
            <person name="Liu T."/>
            <person name="Pan Y.S."/>
            <person name="Xia L.Y."/>
            <person name="Li J."/>
            <person name="Zhao F."/>
            <person name="Cao W.C."/>
        </authorList>
    </citation>
    <scope>NUCLEOTIDE SEQUENCE</scope>
    <source>
        <strain evidence="1">Rsan-2018</strain>
    </source>
</reference>
<proteinExistence type="predicted"/>
<evidence type="ECO:0000313" key="2">
    <source>
        <dbReference type="Proteomes" id="UP000821837"/>
    </source>
</evidence>
<accession>A0A9D4Q5F2</accession>
<comment type="caution">
    <text evidence="1">The sequence shown here is derived from an EMBL/GenBank/DDBJ whole genome shotgun (WGS) entry which is preliminary data.</text>
</comment>
<sequence>METETATAAIRSTNKGASFDASTVLKIIFDIIRRCETIGISIDCVTSDMGAGNQVIWKLCGIVATRYGRPKTTCAHPCDRERDLSFLADAPHLLTNLRGHLIRQQKVQLGTKTVSKYGLRRSEVRLFTHPHTHNPDINHALINF</sequence>
<dbReference type="Proteomes" id="UP000821837">
    <property type="component" value="Unassembled WGS sequence"/>
</dbReference>
<dbReference type="AlphaFoldDB" id="A0A9D4Q5F2"/>
<name>A0A9D4Q5F2_RHISA</name>
<dbReference type="VEuPathDB" id="VectorBase:RSAN_030186"/>
<protein>
    <recommendedName>
        <fullName evidence="3">Transposable element P transposase</fullName>
    </recommendedName>
</protein>